<gene>
    <name evidence="1" type="ORF">SI8410_04005178</name>
</gene>
<proteinExistence type="predicted"/>
<reference evidence="1" key="1">
    <citation type="submission" date="2020-02" db="EMBL/GenBank/DDBJ databases">
        <authorList>
            <person name="Scholz U."/>
            <person name="Mascher M."/>
            <person name="Fiebig A."/>
        </authorList>
    </citation>
    <scope>NUCLEOTIDE SEQUENCE</scope>
</reference>
<accession>A0A7I8K9Q9</accession>
<organism evidence="1 2">
    <name type="scientific">Spirodela intermedia</name>
    <name type="common">Intermediate duckweed</name>
    <dbReference type="NCBI Taxonomy" id="51605"/>
    <lineage>
        <taxon>Eukaryota</taxon>
        <taxon>Viridiplantae</taxon>
        <taxon>Streptophyta</taxon>
        <taxon>Embryophyta</taxon>
        <taxon>Tracheophyta</taxon>
        <taxon>Spermatophyta</taxon>
        <taxon>Magnoliopsida</taxon>
        <taxon>Liliopsida</taxon>
        <taxon>Araceae</taxon>
        <taxon>Lemnoideae</taxon>
        <taxon>Spirodela</taxon>
    </lineage>
</organism>
<dbReference type="Proteomes" id="UP000663760">
    <property type="component" value="Chromosome 4"/>
</dbReference>
<sequence>MEEALVVDSNGEVLGVPRSPPVGVEDIRGNVDCVSDVAAALVEGHDGLDLEPHLDDELEQAHVRAPLVLLGAILLDDAPPHVHHDAVHTGLLELLEIGPEIIRVLQHVVVVDDSQLHREIPLHATLSSGSLLHEIDS</sequence>
<evidence type="ECO:0000313" key="2">
    <source>
        <dbReference type="Proteomes" id="UP000663760"/>
    </source>
</evidence>
<keyword evidence="2" id="KW-1185">Reference proteome</keyword>
<protein>
    <submittedName>
        <fullName evidence="1">Uncharacterized protein</fullName>
    </submittedName>
</protein>
<evidence type="ECO:0000313" key="1">
    <source>
        <dbReference type="EMBL" id="CAA7394517.1"/>
    </source>
</evidence>
<name>A0A7I8K9Q9_SPIIN</name>
<dbReference type="OrthoDB" id="10638273at2759"/>
<dbReference type="EMBL" id="LR746267">
    <property type="protein sequence ID" value="CAA7394517.1"/>
    <property type="molecule type" value="Genomic_DNA"/>
</dbReference>
<dbReference type="AlphaFoldDB" id="A0A7I8K9Q9"/>